<name>A0A560KWB9_9BRAD</name>
<dbReference type="EMBL" id="VITY01000021">
    <property type="protein sequence ID" value="TWB87538.1"/>
    <property type="molecule type" value="Genomic_DNA"/>
</dbReference>
<keyword evidence="3" id="KW-1185">Reference proteome</keyword>
<dbReference type="Proteomes" id="UP000321304">
    <property type="component" value="Unassembled WGS sequence"/>
</dbReference>
<accession>A0A560KWB9</accession>
<dbReference type="AlphaFoldDB" id="A0A560KWB9"/>
<sequence>MPESPKGRSTPIFRIPKDRLPGSTTARHGALRDYFCDKDADATLIGDNWEVSLYWPTSTDRHVDPRLLDGLAWWDSTVSPGTMAMSRRRDRYILTSLYDTWTLYSWAQWLNQNPRRPGQKLTLLHFDDHRDFGSPRLFATETGYVDAIAGKVVDIRQPNTILDAIDSGAIGMGSFFTLLFHTFDHLDVRHFCQPPKVRSTSKYEIERYHERDTLLDPTASRPAVKPVPRTGRDGANIYLATNDPEVLLADIPADAPILVHIDMDYFNNRYDGDNAWLERAEALNPPAEEILQEIDRVGRILHDERVLNGISDVSVSFSPGFFPAEFWSAADARLRPLLEKLR</sequence>
<proteinExistence type="predicted"/>
<organism evidence="2 3">
    <name type="scientific">Bradyrhizobium macuxiense</name>
    <dbReference type="NCBI Taxonomy" id="1755647"/>
    <lineage>
        <taxon>Bacteria</taxon>
        <taxon>Pseudomonadati</taxon>
        <taxon>Pseudomonadota</taxon>
        <taxon>Alphaproteobacteria</taxon>
        <taxon>Hyphomicrobiales</taxon>
        <taxon>Nitrobacteraceae</taxon>
        <taxon>Bradyrhizobium</taxon>
    </lineage>
</organism>
<gene>
    <name evidence="2" type="ORF">FBZ93_12199</name>
</gene>
<evidence type="ECO:0000313" key="2">
    <source>
        <dbReference type="EMBL" id="TWB87538.1"/>
    </source>
</evidence>
<comment type="caution">
    <text evidence="2">The sequence shown here is derived from an EMBL/GenBank/DDBJ whole genome shotgun (WGS) entry which is preliminary data.</text>
</comment>
<reference evidence="2 3" key="1">
    <citation type="submission" date="2019-06" db="EMBL/GenBank/DDBJ databases">
        <title>Genomic Encyclopedia of Type Strains, Phase IV (KMG-V): Genome sequencing to study the core and pangenomes of soil and plant-associated prokaryotes.</title>
        <authorList>
            <person name="Whitman W."/>
        </authorList>
    </citation>
    <scope>NUCLEOTIDE SEQUENCE [LARGE SCALE GENOMIC DNA]</scope>
    <source>
        <strain evidence="2 3">BR 10355</strain>
    </source>
</reference>
<evidence type="ECO:0000313" key="3">
    <source>
        <dbReference type="Proteomes" id="UP000321304"/>
    </source>
</evidence>
<feature type="region of interest" description="Disordered" evidence="1">
    <location>
        <begin position="1"/>
        <end position="21"/>
    </location>
</feature>
<evidence type="ECO:0000256" key="1">
    <source>
        <dbReference type="SAM" id="MobiDB-lite"/>
    </source>
</evidence>
<protein>
    <submittedName>
        <fullName evidence="2">Uncharacterized protein</fullName>
    </submittedName>
</protein>